<dbReference type="EMBL" id="RCMI01002502">
    <property type="protein sequence ID" value="KAG2876163.1"/>
    <property type="molecule type" value="Genomic_DNA"/>
</dbReference>
<evidence type="ECO:0000313" key="1">
    <source>
        <dbReference type="EMBL" id="KAG2811556.1"/>
    </source>
</evidence>
<accession>A0A8T1ABB0</accession>
<proteinExistence type="predicted"/>
<reference evidence="2" key="1">
    <citation type="submission" date="2018-10" db="EMBL/GenBank/DDBJ databases">
        <title>Effector identification in a new, highly contiguous assembly of the strawberry crown rot pathogen Phytophthora cactorum.</title>
        <authorList>
            <person name="Armitage A.D."/>
            <person name="Nellist C.F."/>
            <person name="Bates H."/>
            <person name="Vickerstaff R.J."/>
            <person name="Harrison R.J."/>
        </authorList>
    </citation>
    <scope>NUCLEOTIDE SEQUENCE</scope>
    <source>
        <strain evidence="1">15-7</strain>
        <strain evidence="2">4032</strain>
    </source>
</reference>
<dbReference type="EMBL" id="RCMG01002323">
    <property type="protein sequence ID" value="KAG2811556.1"/>
    <property type="molecule type" value="Genomic_DNA"/>
</dbReference>
<sequence length="102" mass="11425">CAADREQLLRANHAAISTASRVSSEGSQPTIDNADATKLQANPSWCCRAQSLSQCHRCLTAVRRPRLAAEQIRTNEREALWHSILDECFSLRIGRGWHGLRK</sequence>
<organism evidence="2 3">
    <name type="scientific">Phytophthora cactorum</name>
    <dbReference type="NCBI Taxonomy" id="29920"/>
    <lineage>
        <taxon>Eukaryota</taxon>
        <taxon>Sar</taxon>
        <taxon>Stramenopiles</taxon>
        <taxon>Oomycota</taxon>
        <taxon>Peronosporomycetes</taxon>
        <taxon>Peronosporales</taxon>
        <taxon>Peronosporaceae</taxon>
        <taxon>Phytophthora</taxon>
    </lineage>
</organism>
<feature type="non-terminal residue" evidence="2">
    <location>
        <position position="1"/>
    </location>
</feature>
<evidence type="ECO:0000313" key="2">
    <source>
        <dbReference type="EMBL" id="KAG2876163.1"/>
    </source>
</evidence>
<name>A0A8T1ABB0_9STRA</name>
<evidence type="ECO:0000313" key="3">
    <source>
        <dbReference type="Proteomes" id="UP000774804"/>
    </source>
</evidence>
<dbReference type="Proteomes" id="UP000774804">
    <property type="component" value="Unassembled WGS sequence"/>
</dbReference>
<comment type="caution">
    <text evidence="2">The sequence shown here is derived from an EMBL/GenBank/DDBJ whole genome shotgun (WGS) entry which is preliminary data.</text>
</comment>
<protein>
    <submittedName>
        <fullName evidence="2">Uncharacterized protein</fullName>
    </submittedName>
</protein>
<dbReference type="AlphaFoldDB" id="A0A8T1ABB0"/>
<gene>
    <name evidence="1" type="ORF">PC113_g23650</name>
    <name evidence="2" type="ORF">PC115_g23702</name>
</gene>
<dbReference type="Proteomes" id="UP000735874">
    <property type="component" value="Unassembled WGS sequence"/>
</dbReference>